<protein>
    <submittedName>
        <fullName evidence="6">MFS monosaccharide transporter-like protein</fullName>
    </submittedName>
</protein>
<feature type="transmembrane region" description="Helical" evidence="4">
    <location>
        <begin position="98"/>
        <end position="117"/>
    </location>
</feature>
<feature type="transmembrane region" description="Helical" evidence="4">
    <location>
        <begin position="573"/>
        <end position="592"/>
    </location>
</feature>
<evidence type="ECO:0000256" key="4">
    <source>
        <dbReference type="SAM" id="Phobius"/>
    </source>
</evidence>
<feature type="transmembrane region" description="Helical" evidence="4">
    <location>
        <begin position="498"/>
        <end position="517"/>
    </location>
</feature>
<dbReference type="Proteomes" id="UP000799429">
    <property type="component" value="Unassembled WGS sequence"/>
</dbReference>
<dbReference type="GO" id="GO:0005886">
    <property type="term" value="C:plasma membrane"/>
    <property type="evidence" value="ECO:0007669"/>
    <property type="project" value="UniProtKB-SubCell"/>
</dbReference>
<sequence length="882" mass="97619">MESTDEGSESRQDVVLAVTIAFLACSTVFVTLRLISRFAIVRKVNWDDYFMIFAWLISFGLSFAICYGTSKGLGRHQYDVPHEWNAALRRSEYTFSVLYNPALMATKTSILIFFLSLSKSQRIFRWATYSTLVVVNAAGFALTILNIIQCRPLGAAFKTPIPESATCTDIVTLYLSSAPVNIITDLAILILPMPILTSMRLPKKQKAILVVTFGFGIFVAVVDVVRIAYLQQAAELRLRNIQDISSNGDTKNAERNDFSWYASYTFMFSAIEVHVGIMCACVPAMKPLFSRYMPRLIRDDSDPETSFGSAFGPAMDSIKAAQRRSPPDLDPIPSPEPTRGTNTEDQVDMVDFLTTPDMQTLPPVFDSTQTQRTNTTRLTMTETPTFFDFVNVKKRKSMLQMTNKESYFPVAMVTILFFVWGFAYGLLDVLNSQFVTVSHMSVGQAIGIHSSYFGGYLVACLTFGRLVLKHWGFKACYIVGLCVYGCGTLVFWPSAVLTSFPAFLVSNFIVGMGLSTLEISANLFITLCGPPQWAEVRLNISQGIQAIGTVVSPLLAQKVLFKADASSLIQVQWTYLGICFFTILLALGFYYVPLPEATDDELERSADRCDGANTARIGGVQVVTISLVLGVMSQFLYVGGQEAISTSFSEYLAVVKPSINPVNHQAIGHSVFAISRFIAAALNLWFLQRHILTFFYLGTIAFAAAAMNFKGDIPAAMVILLYFFEGPIFILVFAMAIRGLGRRTKDGSAWLTAAISGGAFIPPIMHAVSENKGVQYSYCVVVAVFAFGSLLPLYYQVVPRARKLVDDPPLAGDCYEHGMEEDAAAEEGEGRGQEENQPVQRWSNLREGDNALKQKYHTAPWILIRGERELFRKGRQGTGLSK</sequence>
<dbReference type="GO" id="GO:0022857">
    <property type="term" value="F:transmembrane transporter activity"/>
    <property type="evidence" value="ECO:0007669"/>
    <property type="project" value="InterPro"/>
</dbReference>
<dbReference type="EMBL" id="MU006092">
    <property type="protein sequence ID" value="KAF2840737.1"/>
    <property type="molecule type" value="Genomic_DNA"/>
</dbReference>
<feature type="transmembrane region" description="Helical" evidence="4">
    <location>
        <begin position="749"/>
        <end position="769"/>
    </location>
</feature>
<keyword evidence="2" id="KW-1003">Cell membrane</keyword>
<dbReference type="InterPro" id="IPR036259">
    <property type="entry name" value="MFS_trans_sf"/>
</dbReference>
<proteinExistence type="predicted"/>
<comment type="caution">
    <text evidence="6">The sequence shown here is derived from an EMBL/GenBank/DDBJ whole genome shotgun (WGS) entry which is preliminary data.</text>
</comment>
<dbReference type="OrthoDB" id="546893at2759"/>
<keyword evidence="4" id="KW-0812">Transmembrane</keyword>
<keyword evidence="4" id="KW-1133">Transmembrane helix</keyword>
<feature type="transmembrane region" description="Helical" evidence="4">
    <location>
        <begin position="48"/>
        <end position="70"/>
    </location>
</feature>
<feature type="transmembrane region" description="Helical" evidence="4">
    <location>
        <begin position="475"/>
        <end position="492"/>
    </location>
</feature>
<evidence type="ECO:0000256" key="3">
    <source>
        <dbReference type="SAM" id="MobiDB-lite"/>
    </source>
</evidence>
<feature type="region of interest" description="Disordered" evidence="3">
    <location>
        <begin position="822"/>
        <end position="844"/>
    </location>
</feature>
<feature type="region of interest" description="Disordered" evidence="3">
    <location>
        <begin position="319"/>
        <end position="345"/>
    </location>
</feature>
<comment type="subcellular location">
    <subcellularLocation>
        <location evidence="1">Cell inner membrane</location>
        <topology evidence="1">Multi-pass membrane protein</topology>
    </subcellularLocation>
</comment>
<dbReference type="InterPro" id="IPR049326">
    <property type="entry name" value="Rhodopsin_dom_fungi"/>
</dbReference>
<feature type="transmembrane region" description="Helical" evidence="4">
    <location>
        <begin position="715"/>
        <end position="737"/>
    </location>
</feature>
<evidence type="ECO:0000313" key="7">
    <source>
        <dbReference type="Proteomes" id="UP000799429"/>
    </source>
</evidence>
<accession>A0A9P4SDT9</accession>
<dbReference type="InterPro" id="IPR011701">
    <property type="entry name" value="MFS"/>
</dbReference>
<dbReference type="AlphaFoldDB" id="A0A9P4SDT9"/>
<feature type="transmembrane region" description="Helical" evidence="4">
    <location>
        <begin position="406"/>
        <end position="426"/>
    </location>
</feature>
<feature type="transmembrane region" description="Helical" evidence="4">
    <location>
        <begin position="208"/>
        <end position="229"/>
    </location>
</feature>
<keyword evidence="7" id="KW-1185">Reference proteome</keyword>
<evidence type="ECO:0000256" key="1">
    <source>
        <dbReference type="ARBA" id="ARBA00004429"/>
    </source>
</evidence>
<feature type="transmembrane region" description="Helical" evidence="4">
    <location>
        <begin position="446"/>
        <end position="468"/>
    </location>
</feature>
<dbReference type="Pfam" id="PF07690">
    <property type="entry name" value="MFS_1"/>
    <property type="match status" value="1"/>
</dbReference>
<feature type="domain" description="Rhodopsin" evidence="5">
    <location>
        <begin position="32"/>
        <end position="291"/>
    </location>
</feature>
<dbReference type="InterPro" id="IPR050375">
    <property type="entry name" value="MFS_TsgA-like"/>
</dbReference>
<evidence type="ECO:0000313" key="6">
    <source>
        <dbReference type="EMBL" id="KAF2840737.1"/>
    </source>
</evidence>
<gene>
    <name evidence="6" type="ORF">M501DRAFT_1009963</name>
</gene>
<organism evidence="6 7">
    <name type="scientific">Patellaria atrata CBS 101060</name>
    <dbReference type="NCBI Taxonomy" id="1346257"/>
    <lineage>
        <taxon>Eukaryota</taxon>
        <taxon>Fungi</taxon>
        <taxon>Dikarya</taxon>
        <taxon>Ascomycota</taxon>
        <taxon>Pezizomycotina</taxon>
        <taxon>Dothideomycetes</taxon>
        <taxon>Dothideomycetes incertae sedis</taxon>
        <taxon>Patellariales</taxon>
        <taxon>Patellariaceae</taxon>
        <taxon>Patellaria</taxon>
    </lineage>
</organism>
<reference evidence="6" key="1">
    <citation type="journal article" date="2020" name="Stud. Mycol.">
        <title>101 Dothideomycetes genomes: a test case for predicting lifestyles and emergence of pathogens.</title>
        <authorList>
            <person name="Haridas S."/>
            <person name="Albert R."/>
            <person name="Binder M."/>
            <person name="Bloem J."/>
            <person name="Labutti K."/>
            <person name="Salamov A."/>
            <person name="Andreopoulos B."/>
            <person name="Baker S."/>
            <person name="Barry K."/>
            <person name="Bills G."/>
            <person name="Bluhm B."/>
            <person name="Cannon C."/>
            <person name="Castanera R."/>
            <person name="Culley D."/>
            <person name="Daum C."/>
            <person name="Ezra D."/>
            <person name="Gonzalez J."/>
            <person name="Henrissat B."/>
            <person name="Kuo A."/>
            <person name="Liang C."/>
            <person name="Lipzen A."/>
            <person name="Lutzoni F."/>
            <person name="Magnuson J."/>
            <person name="Mondo S."/>
            <person name="Nolan M."/>
            <person name="Ohm R."/>
            <person name="Pangilinan J."/>
            <person name="Park H.-J."/>
            <person name="Ramirez L."/>
            <person name="Alfaro M."/>
            <person name="Sun H."/>
            <person name="Tritt A."/>
            <person name="Yoshinaga Y."/>
            <person name="Zwiers L.-H."/>
            <person name="Turgeon B."/>
            <person name="Goodwin S."/>
            <person name="Spatafora J."/>
            <person name="Crous P."/>
            <person name="Grigoriev I."/>
        </authorList>
    </citation>
    <scope>NUCLEOTIDE SEQUENCE</scope>
    <source>
        <strain evidence="6">CBS 101060</strain>
    </source>
</reference>
<keyword evidence="4" id="KW-0472">Membrane</keyword>
<evidence type="ECO:0000259" key="5">
    <source>
        <dbReference type="Pfam" id="PF20684"/>
    </source>
</evidence>
<feature type="transmembrane region" description="Helical" evidence="4">
    <location>
        <begin position="691"/>
        <end position="709"/>
    </location>
</feature>
<name>A0A9P4SDT9_9PEZI</name>
<dbReference type="PANTHER" id="PTHR43702:SF13">
    <property type="entry name" value="MONOSACCHARIDE TRANSPORTER, PUTATIVE (AFU_ORTHOLOGUE AFUA_4G06630)-RELATED"/>
    <property type="match status" value="1"/>
</dbReference>
<feature type="transmembrane region" description="Helical" evidence="4">
    <location>
        <begin position="178"/>
        <end position="196"/>
    </location>
</feature>
<feature type="transmembrane region" description="Helical" evidence="4">
    <location>
        <begin position="14"/>
        <end position="36"/>
    </location>
</feature>
<dbReference type="SUPFAM" id="SSF103473">
    <property type="entry name" value="MFS general substrate transporter"/>
    <property type="match status" value="1"/>
</dbReference>
<dbReference type="Gene3D" id="1.20.1250.20">
    <property type="entry name" value="MFS general substrate transporter like domains"/>
    <property type="match status" value="2"/>
</dbReference>
<feature type="transmembrane region" description="Helical" evidence="4">
    <location>
        <begin position="666"/>
        <end position="686"/>
    </location>
</feature>
<feature type="transmembrane region" description="Helical" evidence="4">
    <location>
        <begin position="775"/>
        <end position="795"/>
    </location>
</feature>
<feature type="transmembrane region" description="Helical" evidence="4">
    <location>
        <begin position="129"/>
        <end position="148"/>
    </location>
</feature>
<dbReference type="Pfam" id="PF20684">
    <property type="entry name" value="Fung_rhodopsin"/>
    <property type="match status" value="1"/>
</dbReference>
<evidence type="ECO:0000256" key="2">
    <source>
        <dbReference type="ARBA" id="ARBA00022475"/>
    </source>
</evidence>
<dbReference type="PANTHER" id="PTHR43702">
    <property type="entry name" value="L-FUCOSE-PROTON SYMPORTER"/>
    <property type="match status" value="1"/>
</dbReference>